<reference evidence="2" key="1">
    <citation type="journal article" date="2023" name="Nat. Plants">
        <title>Single-cell RNA sequencing provides a high-resolution roadmap for understanding the multicellular compartmentation of specialized metabolism.</title>
        <authorList>
            <person name="Sun S."/>
            <person name="Shen X."/>
            <person name="Li Y."/>
            <person name="Li Y."/>
            <person name="Wang S."/>
            <person name="Li R."/>
            <person name="Zhang H."/>
            <person name="Shen G."/>
            <person name="Guo B."/>
            <person name="Wei J."/>
            <person name="Xu J."/>
            <person name="St-Pierre B."/>
            <person name="Chen S."/>
            <person name="Sun C."/>
        </authorList>
    </citation>
    <scope>NUCLEOTIDE SEQUENCE [LARGE SCALE GENOMIC DNA]</scope>
</reference>
<gene>
    <name evidence="1" type="ORF">M9H77_34212</name>
</gene>
<organism evidence="1 2">
    <name type="scientific">Catharanthus roseus</name>
    <name type="common">Madagascar periwinkle</name>
    <name type="synonym">Vinca rosea</name>
    <dbReference type="NCBI Taxonomy" id="4058"/>
    <lineage>
        <taxon>Eukaryota</taxon>
        <taxon>Viridiplantae</taxon>
        <taxon>Streptophyta</taxon>
        <taxon>Embryophyta</taxon>
        <taxon>Tracheophyta</taxon>
        <taxon>Spermatophyta</taxon>
        <taxon>Magnoliopsida</taxon>
        <taxon>eudicotyledons</taxon>
        <taxon>Gunneridae</taxon>
        <taxon>Pentapetalae</taxon>
        <taxon>asterids</taxon>
        <taxon>lamiids</taxon>
        <taxon>Gentianales</taxon>
        <taxon>Apocynaceae</taxon>
        <taxon>Rauvolfioideae</taxon>
        <taxon>Vinceae</taxon>
        <taxon>Catharanthinae</taxon>
        <taxon>Catharanthus</taxon>
    </lineage>
</organism>
<protein>
    <submittedName>
        <fullName evidence="1">Uncharacterized protein</fullName>
    </submittedName>
</protein>
<comment type="caution">
    <text evidence="1">The sequence shown here is derived from an EMBL/GenBank/DDBJ whole genome shotgun (WGS) entry which is preliminary data.</text>
</comment>
<keyword evidence="2" id="KW-1185">Reference proteome</keyword>
<name>A0ACB9ZMN8_CATRO</name>
<evidence type="ECO:0000313" key="1">
    <source>
        <dbReference type="EMBL" id="KAI5648207.1"/>
    </source>
</evidence>
<dbReference type="Proteomes" id="UP001060085">
    <property type="component" value="Linkage Group LG08"/>
</dbReference>
<sequence length="511" mass="56836">MGLSLDKSEIAFFDVETSVPTRPGQGFAILEFGAILVCPRKLIELENYSTLVRPSDLSLISNLSVRCNGITRDAVVSAPSFAEIADKVYDFLHGRIWAGHNILRFDCARIKEAFAQINKPAPEPKGTIDSLALLTQRFGRRAGDMKMATLATYFGLGQQKHRSLDDVRMNLEVLKYCATVLFLESSLPDIFTENSWVSPNSVTRSRSNGKASPEGMALDANKPSSSSKFENHVMSSSPIDNVKEELHPILSLVTPVKNHDVAHLIEPNFAGADPFDLSRLNQEMGRDTLLPVDIMEEEESSSAPRESSPTTASEASSNCINFLEPGEISKPSISVVLAPFYHGTQKIQILHKDVPLHVSCRRLKVRFQISSRFLDSAGRPRLSFVVDASPNLCEILEESDKLAQKLSMDSGSSSEWRPVVTRKPGFWNYPTVRLHLPTIADGDMIRWATEIYHKESSATQRLVFSRFDIAELESVFTPGDFVDAFFSVDTYDYQQNAGIRLVAKKLIIHPN</sequence>
<evidence type="ECO:0000313" key="2">
    <source>
        <dbReference type="Proteomes" id="UP001060085"/>
    </source>
</evidence>
<proteinExistence type="predicted"/>
<accession>A0ACB9ZMN8</accession>
<dbReference type="EMBL" id="CM044708">
    <property type="protein sequence ID" value="KAI5648207.1"/>
    <property type="molecule type" value="Genomic_DNA"/>
</dbReference>